<evidence type="ECO:0000313" key="1">
    <source>
        <dbReference type="EMBL" id="EAG9855441.1"/>
    </source>
</evidence>
<sequence length="106" mass="12659">MIEEKIYNSWAFSENEMGKRQMNRKIYDQLMEKYRVYRHDLHFNPDVDTEKFDVIIGREPMYHRAKYNIIKNTPNLTDAELLLLCDHGNLCFGGHRVGSYLEVSED</sequence>
<reference evidence="1 2" key="1">
    <citation type="submission" date="2019-04" db="EMBL/GenBank/DDBJ databases">
        <authorList>
            <person name="Ashton P.M."/>
            <person name="Dallman T."/>
            <person name="Nair S."/>
            <person name="De Pinna E."/>
            <person name="Peters T."/>
            <person name="Grant K."/>
        </authorList>
    </citation>
    <scope>NUCLEOTIDE SEQUENCE [LARGE SCALE GENOMIC DNA]</scope>
    <source>
        <strain evidence="1 2">429821</strain>
    </source>
</reference>
<name>A0A823J9H6_LISMN</name>
<comment type="caution">
    <text evidence="1">The sequence shown here is derived from an EMBL/GenBank/DDBJ whole genome shotgun (WGS) entry which is preliminary data.</text>
</comment>
<organism evidence="1 2">
    <name type="scientific">Listeria monocytogenes</name>
    <dbReference type="NCBI Taxonomy" id="1639"/>
    <lineage>
        <taxon>Bacteria</taxon>
        <taxon>Bacillati</taxon>
        <taxon>Bacillota</taxon>
        <taxon>Bacilli</taxon>
        <taxon>Bacillales</taxon>
        <taxon>Listeriaceae</taxon>
        <taxon>Listeria</taxon>
    </lineage>
</organism>
<dbReference type="Proteomes" id="UP000548826">
    <property type="component" value="Unassembled WGS sequence"/>
</dbReference>
<dbReference type="RefSeq" id="WP_205267865.1">
    <property type="nucleotide sequence ID" value="NZ_JAFFOC010000019.1"/>
</dbReference>
<gene>
    <name evidence="1" type="ORF">D4C60_00365</name>
</gene>
<accession>A0A823J9H6</accession>
<proteinExistence type="predicted"/>
<dbReference type="EMBL" id="AABEQV010000001">
    <property type="protein sequence ID" value="EAG9855441.1"/>
    <property type="molecule type" value="Genomic_DNA"/>
</dbReference>
<dbReference type="AlphaFoldDB" id="A0A823J9H6"/>
<evidence type="ECO:0000313" key="2">
    <source>
        <dbReference type="Proteomes" id="UP000548826"/>
    </source>
</evidence>
<protein>
    <submittedName>
        <fullName evidence="1">Uncharacterized protein</fullName>
    </submittedName>
</protein>